<feature type="transmembrane region" description="Helical" evidence="8">
    <location>
        <begin position="206"/>
        <end position="224"/>
    </location>
</feature>
<feature type="transmembrane region" description="Helical" evidence="8">
    <location>
        <begin position="133"/>
        <end position="154"/>
    </location>
</feature>
<reference evidence="10 11" key="1">
    <citation type="submission" date="2017-03" db="EMBL/GenBank/DDBJ databases">
        <title>Draft genome sequence of Streptomyces scabrisporus NF3, endophyte isolated from Amphipterygium adstringens.</title>
        <authorList>
            <person name="Vazquez M."/>
            <person name="Ceapa C.D."/>
            <person name="Rodriguez Luna D."/>
            <person name="Sanchez Esquivel S."/>
        </authorList>
    </citation>
    <scope>NUCLEOTIDE SEQUENCE [LARGE SCALE GENOMIC DNA]</scope>
    <source>
        <strain evidence="10 11">NF3</strain>
    </source>
</reference>
<feature type="transmembrane region" description="Helical" evidence="8">
    <location>
        <begin position="341"/>
        <end position="360"/>
    </location>
</feature>
<dbReference type="OrthoDB" id="3211698at2"/>
<dbReference type="EMBL" id="MWQN01000001">
    <property type="protein sequence ID" value="OPC79819.1"/>
    <property type="molecule type" value="Genomic_DNA"/>
</dbReference>
<feature type="transmembrane region" description="Helical" evidence="8">
    <location>
        <begin position="64"/>
        <end position="85"/>
    </location>
</feature>
<proteinExistence type="inferred from homology"/>
<comment type="subcellular location">
    <subcellularLocation>
        <location evidence="1">Cell membrane</location>
        <topology evidence="1">Multi-pass membrane protein</topology>
    </subcellularLocation>
</comment>
<keyword evidence="11" id="KW-1185">Reference proteome</keyword>
<feature type="transmembrane region" description="Helical" evidence="8">
    <location>
        <begin position="174"/>
        <end position="194"/>
    </location>
</feature>
<evidence type="ECO:0000256" key="4">
    <source>
        <dbReference type="ARBA" id="ARBA00022692"/>
    </source>
</evidence>
<feature type="transmembrane region" description="Helical" evidence="8">
    <location>
        <begin position="273"/>
        <end position="290"/>
    </location>
</feature>
<keyword evidence="4 8" id="KW-0812">Transmembrane</keyword>
<evidence type="ECO:0000256" key="1">
    <source>
        <dbReference type="ARBA" id="ARBA00004651"/>
    </source>
</evidence>
<evidence type="ECO:0000256" key="8">
    <source>
        <dbReference type="SAM" id="Phobius"/>
    </source>
</evidence>
<feature type="transmembrane region" description="Helical" evidence="8">
    <location>
        <begin position="91"/>
        <end position="113"/>
    </location>
</feature>
<comment type="caution">
    <text evidence="10">The sequence shown here is derived from an EMBL/GenBank/DDBJ whole genome shotgun (WGS) entry which is preliminary data.</text>
</comment>
<sequence length="457" mass="49744">MSVSFGTFDKRTRPARPTCVPDHPTPDHPTPDRPTPDARPAADPAGPTEAPATGRRPHLHRVDLIRDIAFLCVIVVHVIGVTYPFPGEGPAFTQLVLHATRAVFFFVSTFVLFHSAYHRPLRVGAFLRRRFKLLGVPYLLWSTAYWALGDHARIRDDLPGALGDLRGGIVWGGSWYHLYFLLVSLQIAVLFPLLLKLVRVTAGRHLPLLVVAAAVQLAALVVLFHPTPLSGPLEWYRTHGGMMLPTYGFFVLSGALAAVHPDAFHAWIVGHTRTVWAGTLGMLALTWLWYRHTVAGGRDTATASMATQPVSLLWGPVAVIALYALATRWERARRPVPGRRAAALGAQLAFGVYLAHPMILRLLELSGFAAALPWSPAVDTIVLVAVVATGSAGFAWLVARTPVAPWVIGRERMRGGRPASVTIRRSTPAGPHRRPDGQHMGSRSFTDPVVSNHASGA</sequence>
<feature type="transmembrane region" description="Helical" evidence="8">
    <location>
        <begin position="310"/>
        <end position="329"/>
    </location>
</feature>
<feature type="region of interest" description="Disordered" evidence="7">
    <location>
        <begin position="1"/>
        <end position="55"/>
    </location>
</feature>
<dbReference type="GO" id="GO:0016413">
    <property type="term" value="F:O-acetyltransferase activity"/>
    <property type="evidence" value="ECO:0007669"/>
    <property type="project" value="TreeGrafter"/>
</dbReference>
<dbReference type="STRING" id="159449.B4N89_01655"/>
<accession>A0A1T3NSM0</accession>
<organism evidence="10 11">
    <name type="scientific">Embleya scabrispora</name>
    <dbReference type="NCBI Taxonomy" id="159449"/>
    <lineage>
        <taxon>Bacteria</taxon>
        <taxon>Bacillati</taxon>
        <taxon>Actinomycetota</taxon>
        <taxon>Actinomycetes</taxon>
        <taxon>Kitasatosporales</taxon>
        <taxon>Streptomycetaceae</taxon>
        <taxon>Embleya</taxon>
    </lineage>
</organism>
<evidence type="ECO:0000259" key="9">
    <source>
        <dbReference type="Pfam" id="PF01757"/>
    </source>
</evidence>
<dbReference type="Pfam" id="PF01757">
    <property type="entry name" value="Acyl_transf_3"/>
    <property type="match status" value="1"/>
</dbReference>
<evidence type="ECO:0000256" key="6">
    <source>
        <dbReference type="ARBA" id="ARBA00023136"/>
    </source>
</evidence>
<dbReference type="Proteomes" id="UP000190037">
    <property type="component" value="Unassembled WGS sequence"/>
</dbReference>
<feature type="compositionally biased region" description="Low complexity" evidence="7">
    <location>
        <begin position="38"/>
        <end position="48"/>
    </location>
</feature>
<feature type="region of interest" description="Disordered" evidence="7">
    <location>
        <begin position="417"/>
        <end position="457"/>
    </location>
</feature>
<keyword evidence="6 8" id="KW-0472">Membrane</keyword>
<gene>
    <name evidence="10" type="ORF">B4N89_01655</name>
</gene>
<evidence type="ECO:0000256" key="7">
    <source>
        <dbReference type="SAM" id="MobiDB-lite"/>
    </source>
</evidence>
<dbReference type="GO" id="GO:0005886">
    <property type="term" value="C:plasma membrane"/>
    <property type="evidence" value="ECO:0007669"/>
    <property type="project" value="UniProtKB-SubCell"/>
</dbReference>
<feature type="domain" description="Acyltransferase 3" evidence="9">
    <location>
        <begin position="60"/>
        <end position="395"/>
    </location>
</feature>
<evidence type="ECO:0000256" key="2">
    <source>
        <dbReference type="ARBA" id="ARBA00007400"/>
    </source>
</evidence>
<evidence type="ECO:0000256" key="3">
    <source>
        <dbReference type="ARBA" id="ARBA00022475"/>
    </source>
</evidence>
<name>A0A1T3NSM0_9ACTN</name>
<dbReference type="RefSeq" id="WP_078974089.1">
    <property type="nucleotide sequence ID" value="NZ_MWQN01000001.1"/>
</dbReference>
<dbReference type="PANTHER" id="PTHR40074:SF2">
    <property type="entry name" value="O-ACETYLTRANSFERASE WECH"/>
    <property type="match status" value="1"/>
</dbReference>
<feature type="transmembrane region" description="Helical" evidence="8">
    <location>
        <begin position="380"/>
        <end position="399"/>
    </location>
</feature>
<keyword evidence="3" id="KW-1003">Cell membrane</keyword>
<evidence type="ECO:0000313" key="10">
    <source>
        <dbReference type="EMBL" id="OPC79819.1"/>
    </source>
</evidence>
<feature type="compositionally biased region" description="Basic and acidic residues" evidence="7">
    <location>
        <begin position="24"/>
        <end position="36"/>
    </location>
</feature>
<dbReference type="InterPro" id="IPR002656">
    <property type="entry name" value="Acyl_transf_3_dom"/>
</dbReference>
<dbReference type="PANTHER" id="PTHR40074">
    <property type="entry name" value="O-ACETYLTRANSFERASE WECH"/>
    <property type="match status" value="1"/>
</dbReference>
<protein>
    <recommendedName>
        <fullName evidence="9">Acyltransferase 3 domain-containing protein</fullName>
    </recommendedName>
</protein>
<evidence type="ECO:0000313" key="11">
    <source>
        <dbReference type="Proteomes" id="UP000190037"/>
    </source>
</evidence>
<dbReference type="AlphaFoldDB" id="A0A1T3NSM0"/>
<dbReference type="GO" id="GO:0009246">
    <property type="term" value="P:enterobacterial common antigen biosynthetic process"/>
    <property type="evidence" value="ECO:0007669"/>
    <property type="project" value="TreeGrafter"/>
</dbReference>
<feature type="transmembrane region" description="Helical" evidence="8">
    <location>
        <begin position="244"/>
        <end position="261"/>
    </location>
</feature>
<comment type="similarity">
    <text evidence="2">Belongs to the acyltransferase 3 family.</text>
</comment>
<evidence type="ECO:0000256" key="5">
    <source>
        <dbReference type="ARBA" id="ARBA00022989"/>
    </source>
</evidence>
<keyword evidence="5 8" id="KW-1133">Transmembrane helix</keyword>